<dbReference type="Gene3D" id="3.40.50.880">
    <property type="match status" value="1"/>
</dbReference>
<dbReference type="PANTHER" id="PTHR40469:SF2">
    <property type="entry name" value="GALACTOSE-BINDING DOMAIN-LIKE SUPERFAMILY PROTEIN"/>
    <property type="match status" value="1"/>
</dbReference>
<dbReference type="RefSeq" id="WP_283343559.1">
    <property type="nucleotide sequence ID" value="NZ_JASHIF010000002.1"/>
</dbReference>
<organism evidence="3 4">
    <name type="scientific">Flectobacillus roseus</name>
    <dbReference type="NCBI Taxonomy" id="502259"/>
    <lineage>
        <taxon>Bacteria</taxon>
        <taxon>Pseudomonadati</taxon>
        <taxon>Bacteroidota</taxon>
        <taxon>Cytophagia</taxon>
        <taxon>Cytophagales</taxon>
        <taxon>Flectobacillaceae</taxon>
        <taxon>Flectobacillus</taxon>
    </lineage>
</organism>
<dbReference type="SUPFAM" id="SSF52317">
    <property type="entry name" value="Class I glutamine amidotransferase-like"/>
    <property type="match status" value="1"/>
</dbReference>
<sequence>MKKVFKIIGWSLLTIIILLGTALGLFIYKVKNGFPVSYETEKPSIDFPDNQKAVLVFSKTTGFRHSASIYASKPILKQLAQKNNWFIYETEEGGVFNPEQLAKFSTVIFDNSTGEVINDEQKRALEQYVENGGGLIGIHGAGDDSHHWDWYEQNLLGAKFSHHALAQQFQTADIQKDNKADSAVINGLASSWKHADEWYVFFENPRAKGFNIIYFMDGDKIDTNGSIPILASNKNFGMGKDHPLAWCKSIGKGKTFYTSLGHNEVAWKNENFVKLIENAISWTQKK</sequence>
<keyword evidence="1" id="KW-0812">Transmembrane</keyword>
<dbReference type="PANTHER" id="PTHR40469">
    <property type="entry name" value="SECRETED GLYCOSYL HYDROLASE"/>
    <property type="match status" value="1"/>
</dbReference>
<protein>
    <submittedName>
        <fullName evidence="3">ThuA domain-containing protein</fullName>
    </submittedName>
</protein>
<evidence type="ECO:0000256" key="1">
    <source>
        <dbReference type="SAM" id="Phobius"/>
    </source>
</evidence>
<keyword evidence="1" id="KW-0472">Membrane</keyword>
<dbReference type="Pfam" id="PF06283">
    <property type="entry name" value="ThuA"/>
    <property type="match status" value="1"/>
</dbReference>
<feature type="domain" description="ThuA-like" evidence="2">
    <location>
        <begin position="54"/>
        <end position="283"/>
    </location>
</feature>
<dbReference type="InterPro" id="IPR029010">
    <property type="entry name" value="ThuA-like"/>
</dbReference>
<dbReference type="Proteomes" id="UP001236507">
    <property type="component" value="Unassembled WGS sequence"/>
</dbReference>
<comment type="caution">
    <text evidence="3">The sequence shown here is derived from an EMBL/GenBank/DDBJ whole genome shotgun (WGS) entry which is preliminary data.</text>
</comment>
<keyword evidence="1" id="KW-1133">Transmembrane helix</keyword>
<evidence type="ECO:0000313" key="4">
    <source>
        <dbReference type="Proteomes" id="UP001236507"/>
    </source>
</evidence>
<accession>A0ABT6Y447</accession>
<evidence type="ECO:0000313" key="3">
    <source>
        <dbReference type="EMBL" id="MDI9858321.1"/>
    </source>
</evidence>
<feature type="transmembrane region" description="Helical" evidence="1">
    <location>
        <begin position="7"/>
        <end position="28"/>
    </location>
</feature>
<gene>
    <name evidence="3" type="ORF">QM524_03755</name>
</gene>
<keyword evidence="4" id="KW-1185">Reference proteome</keyword>
<dbReference type="EMBL" id="JASHIF010000002">
    <property type="protein sequence ID" value="MDI9858321.1"/>
    <property type="molecule type" value="Genomic_DNA"/>
</dbReference>
<proteinExistence type="predicted"/>
<name>A0ABT6Y447_9BACT</name>
<dbReference type="InterPro" id="IPR029062">
    <property type="entry name" value="Class_I_gatase-like"/>
</dbReference>
<evidence type="ECO:0000259" key="2">
    <source>
        <dbReference type="Pfam" id="PF06283"/>
    </source>
</evidence>
<reference evidence="3 4" key="1">
    <citation type="submission" date="2023-05" db="EMBL/GenBank/DDBJ databases">
        <title>Novel species of genus Flectobacillus isolated from stream in China.</title>
        <authorList>
            <person name="Lu H."/>
        </authorList>
    </citation>
    <scope>NUCLEOTIDE SEQUENCE [LARGE SCALE GENOMIC DNA]</scope>
    <source>
        <strain evidence="3 4">KCTC 42575</strain>
    </source>
</reference>